<dbReference type="Proteomes" id="UP000651085">
    <property type="component" value="Unassembled WGS sequence"/>
</dbReference>
<dbReference type="EMBL" id="JACRTF010000001">
    <property type="protein sequence ID" value="MBC8592940.1"/>
    <property type="molecule type" value="Genomic_DNA"/>
</dbReference>
<sequence length="178" mass="20349">MEILKQSRQERGILAFYDNVDDASCFIVGYVEVLFKNALLVATFDEMGVDDGFILLRFEDFFKIEKGSLYLKQLLKKSYFHPDFTLLSEKKGLIHKDGINSMIDTCKSYSILVTIQLIYGDYITGIISDYDGKALSITVYSVQGFCAGVVLIKKEDIRGIAFERNKEREIAVFVDKEY</sequence>
<reference evidence="1" key="1">
    <citation type="submission" date="2020-08" db="EMBL/GenBank/DDBJ databases">
        <title>Genome public.</title>
        <authorList>
            <person name="Liu C."/>
            <person name="Sun Q."/>
        </authorList>
    </citation>
    <scope>NUCLEOTIDE SEQUENCE</scope>
    <source>
        <strain evidence="1">N12</strain>
    </source>
</reference>
<organism evidence="1 2">
    <name type="scientific">Jilunia laotingensis</name>
    <dbReference type="NCBI Taxonomy" id="2763675"/>
    <lineage>
        <taxon>Bacteria</taxon>
        <taxon>Pseudomonadati</taxon>
        <taxon>Bacteroidota</taxon>
        <taxon>Bacteroidia</taxon>
        <taxon>Bacteroidales</taxon>
        <taxon>Bacteroidaceae</taxon>
        <taxon>Jilunia</taxon>
    </lineage>
</organism>
<proteinExistence type="predicted"/>
<evidence type="ECO:0000313" key="1">
    <source>
        <dbReference type="EMBL" id="MBC8592940.1"/>
    </source>
</evidence>
<comment type="caution">
    <text evidence="1">The sequence shown here is derived from an EMBL/GenBank/DDBJ whole genome shotgun (WGS) entry which is preliminary data.</text>
</comment>
<evidence type="ECO:0000313" key="2">
    <source>
        <dbReference type="Proteomes" id="UP000651085"/>
    </source>
</evidence>
<dbReference type="AlphaFoldDB" id="A0A926F2R7"/>
<keyword evidence="2" id="KW-1185">Reference proteome</keyword>
<accession>A0A926F2R7</accession>
<dbReference type="RefSeq" id="WP_262434103.1">
    <property type="nucleotide sequence ID" value="NZ_JACRTF010000001.1"/>
</dbReference>
<name>A0A926F2R7_9BACT</name>
<gene>
    <name evidence="1" type="ORF">H8744_06660</name>
</gene>
<protein>
    <submittedName>
        <fullName evidence="1">Uncharacterized protein</fullName>
    </submittedName>
</protein>